<name>A0A016CX08_BACFG</name>
<feature type="domain" description="VWFA" evidence="1">
    <location>
        <begin position="5"/>
        <end position="158"/>
    </location>
</feature>
<dbReference type="Pfam" id="PF15616">
    <property type="entry name" value="TerY_C"/>
    <property type="match status" value="1"/>
</dbReference>
<comment type="caution">
    <text evidence="2">The sequence shown here is derived from an EMBL/GenBank/DDBJ whole genome shotgun (WGS) entry which is preliminary data.</text>
</comment>
<dbReference type="PROSITE" id="PS50234">
    <property type="entry name" value="VWFA"/>
    <property type="match status" value="1"/>
</dbReference>
<dbReference type="PATRIC" id="fig|1339314.3.peg.52"/>
<evidence type="ECO:0000259" key="1">
    <source>
        <dbReference type="PROSITE" id="PS50234"/>
    </source>
</evidence>
<dbReference type="InterPro" id="IPR002035">
    <property type="entry name" value="VWF_A"/>
</dbReference>
<sequence>MRRLPIYFLIDVSESMVGEPIIQVEKGMRNIIQELRTDPYALETVFVSVIVFAGKEKVLSPLTELYKFYPPQFPIGGGTSLGTALDCLMNDIDKSVKKTTVEMKGDWKPIIFLFTDGMPTDNPQQAFNRWNAHYKRKANLVCISIGDNTDTKMLGKISDNVLRLNDTGEQSFKAFFKWVTASIKSTSVSVTDMGTDEIQLASTSGIDLEKVDTTKDCTVDENFVVLLGKCSNTKKEYLIKYAKRVGKIPGLEQLDVKGIDYKLVGAYPIDDKAYEELSDGKSNRNINTMSLIGVPTCPCCGNQFGVVVCECGNIMCSDGQTTACPWCGMEGSLGAIGDGGLDITRGRG</sequence>
<proteinExistence type="predicted"/>
<dbReference type="InterPro" id="IPR028274">
    <property type="entry name" value="TerY-C"/>
</dbReference>
<dbReference type="Proteomes" id="UP000020938">
    <property type="component" value="Unassembled WGS sequence"/>
</dbReference>
<protein>
    <submittedName>
        <fullName evidence="2">von Willebrand factor type A domain protein</fullName>
    </submittedName>
</protein>
<organism evidence="2 3">
    <name type="scientific">Bacteroides fragilis str. 3976T8</name>
    <dbReference type="NCBI Taxonomy" id="1339314"/>
    <lineage>
        <taxon>Bacteria</taxon>
        <taxon>Pseudomonadati</taxon>
        <taxon>Bacteroidota</taxon>
        <taxon>Bacteroidia</taxon>
        <taxon>Bacteroidales</taxon>
        <taxon>Bacteroidaceae</taxon>
        <taxon>Bacteroides</taxon>
    </lineage>
</organism>
<dbReference type="InterPro" id="IPR036465">
    <property type="entry name" value="vWFA_dom_sf"/>
</dbReference>
<dbReference type="GeneID" id="93070269"/>
<dbReference type="Pfam" id="PF00092">
    <property type="entry name" value="VWA"/>
    <property type="match status" value="1"/>
</dbReference>
<dbReference type="Gene3D" id="3.40.50.410">
    <property type="entry name" value="von Willebrand factor, type A domain"/>
    <property type="match status" value="1"/>
</dbReference>
<reference evidence="2 3" key="1">
    <citation type="submission" date="2014-02" db="EMBL/GenBank/DDBJ databases">
        <authorList>
            <person name="Sears C."/>
            <person name="Carroll K."/>
            <person name="Sack B.R."/>
            <person name="Qadri F."/>
            <person name="Myers L.L."/>
            <person name="Chung G.-T."/>
            <person name="Escheverria P."/>
            <person name="Fraser C.M."/>
            <person name="Sadzewicz L."/>
            <person name="Shefchek K.A."/>
            <person name="Tallon L."/>
            <person name="Das S.P."/>
            <person name="Daugherty S."/>
            <person name="Mongodin E.F."/>
        </authorList>
    </citation>
    <scope>NUCLEOTIDE SEQUENCE [LARGE SCALE GENOMIC DNA]</scope>
    <source>
        <strain evidence="2 3">3976T8</strain>
    </source>
</reference>
<evidence type="ECO:0000313" key="3">
    <source>
        <dbReference type="Proteomes" id="UP000020938"/>
    </source>
</evidence>
<dbReference type="RefSeq" id="WP_032597359.1">
    <property type="nucleotide sequence ID" value="NZ_JGDS01000006.1"/>
</dbReference>
<gene>
    <name evidence="2" type="ORF">M123_4718</name>
</gene>
<accession>A0A016CX08</accession>
<dbReference type="AlphaFoldDB" id="A0A016CX08"/>
<dbReference type="EMBL" id="JGDS01000006">
    <property type="protein sequence ID" value="EXZ75859.1"/>
    <property type="molecule type" value="Genomic_DNA"/>
</dbReference>
<dbReference type="SUPFAM" id="SSF53300">
    <property type="entry name" value="vWA-like"/>
    <property type="match status" value="1"/>
</dbReference>
<dbReference type="SMART" id="SM00327">
    <property type="entry name" value="VWA"/>
    <property type="match status" value="1"/>
</dbReference>
<evidence type="ECO:0000313" key="2">
    <source>
        <dbReference type="EMBL" id="EXZ75859.1"/>
    </source>
</evidence>